<dbReference type="PANTHER" id="PTHR19302:SF70">
    <property type="entry name" value="GAMMA-TUBULIN COMPLEX COMPONENT 6"/>
    <property type="match status" value="1"/>
</dbReference>
<dbReference type="GO" id="GO:0005815">
    <property type="term" value="C:microtubule organizing center"/>
    <property type="evidence" value="ECO:0007669"/>
    <property type="project" value="UniProtKB-SubCell"/>
</dbReference>
<proteinExistence type="inferred from homology"/>
<name>A0A3Q7J0Y3_SOLLC</name>
<dbReference type="Gramene" id="Solyc11g071575.1.1">
    <property type="protein sequence ID" value="Solyc11g071575.1.1"/>
    <property type="gene ID" value="Solyc11g071575.1"/>
</dbReference>
<dbReference type="InterPro" id="IPR042241">
    <property type="entry name" value="GCP_C_sf"/>
</dbReference>
<comment type="function">
    <text evidence="5">Component of the gamma-tubulin ring complex (gTuRC) which mediates microtubule nucleation.</text>
</comment>
<dbReference type="EnsemblPlants" id="Solyc11g071575.1.1">
    <property type="protein sequence ID" value="Solyc11g071575.1.1"/>
    <property type="gene ID" value="Solyc11g071575.1"/>
</dbReference>
<keyword evidence="8" id="KW-1185">Reference proteome</keyword>
<dbReference type="STRING" id="4081.A0A3Q7J0Y3"/>
<keyword evidence="3 5" id="KW-0493">Microtubule</keyword>
<sequence length="282" mass="32296">MELADWAHLFVSSLQHHKWYTIEAEKRISEIQGILELSVQRSSCEGDPYKDRLYVYVKGSSMTNISVSARGTFYGIYSFDFLGLGYRVDWPLNIILSPGALRIYSDIFGFLMQVKLAVFSLSDVWRSLKDLSQLNKKNQHSVFDNAEPKQLSILTEMRCFLSEETQHIASIIRSILQSAVDFRSCLKGDISQVLNMRKSFSKNIKELYLCYVKSPKHGEFGLSSFWERLNYNDHYSEVIGWTLVMIMGSDFPQAIALILTFHDPQKWSSTPGGLSGNPMLFL</sequence>
<dbReference type="Proteomes" id="UP000004994">
    <property type="component" value="Chromosome 11"/>
</dbReference>
<keyword evidence="4 5" id="KW-0206">Cytoskeleton</keyword>
<dbReference type="InterPro" id="IPR007259">
    <property type="entry name" value="GCP"/>
</dbReference>
<comment type="subcellular location">
    <subcellularLocation>
        <location evidence="5">Cytoplasm</location>
        <location evidence="5">Cytoskeleton</location>
        <location evidence="5">Microtubule organizing center</location>
    </subcellularLocation>
</comment>
<feature type="domain" description="Gamma tubulin complex component C-terminal" evidence="6">
    <location>
        <begin position="2"/>
        <end position="132"/>
    </location>
</feature>
<reference evidence="7" key="1">
    <citation type="journal article" date="2012" name="Nature">
        <title>The tomato genome sequence provides insights into fleshy fruit evolution.</title>
        <authorList>
            <consortium name="Tomato Genome Consortium"/>
        </authorList>
    </citation>
    <scope>NUCLEOTIDE SEQUENCE [LARGE SCALE GENOMIC DNA]</scope>
    <source>
        <strain evidence="7">cv. Heinz 1706</strain>
    </source>
</reference>
<evidence type="ECO:0000256" key="5">
    <source>
        <dbReference type="RuleBase" id="RU363050"/>
    </source>
</evidence>
<dbReference type="GO" id="GO:0007020">
    <property type="term" value="P:microtubule nucleation"/>
    <property type="evidence" value="ECO:0007669"/>
    <property type="project" value="InterPro"/>
</dbReference>
<dbReference type="GO" id="GO:0005874">
    <property type="term" value="C:microtubule"/>
    <property type="evidence" value="ECO:0007669"/>
    <property type="project" value="UniProtKB-KW"/>
</dbReference>
<accession>A0A3Q7J0Y3</accession>
<evidence type="ECO:0000256" key="3">
    <source>
        <dbReference type="ARBA" id="ARBA00022701"/>
    </source>
</evidence>
<comment type="similarity">
    <text evidence="1 5">Belongs to the TUBGCP family.</text>
</comment>
<dbReference type="Gene3D" id="1.20.120.1900">
    <property type="entry name" value="Gamma-tubulin complex, C-terminal domain"/>
    <property type="match status" value="2"/>
</dbReference>
<dbReference type="InterPro" id="IPR040457">
    <property type="entry name" value="GCP_C"/>
</dbReference>
<evidence type="ECO:0000256" key="2">
    <source>
        <dbReference type="ARBA" id="ARBA00022490"/>
    </source>
</evidence>
<keyword evidence="2 5" id="KW-0963">Cytoplasm</keyword>
<evidence type="ECO:0000259" key="6">
    <source>
        <dbReference type="Pfam" id="PF04130"/>
    </source>
</evidence>
<dbReference type="AlphaFoldDB" id="A0A3Q7J0Y3"/>
<protein>
    <recommendedName>
        <fullName evidence="5">Gamma-tubulin complex component</fullName>
    </recommendedName>
</protein>
<evidence type="ECO:0000256" key="4">
    <source>
        <dbReference type="ARBA" id="ARBA00023212"/>
    </source>
</evidence>
<evidence type="ECO:0000256" key="1">
    <source>
        <dbReference type="ARBA" id="ARBA00010337"/>
    </source>
</evidence>
<dbReference type="GO" id="GO:0043015">
    <property type="term" value="F:gamma-tubulin binding"/>
    <property type="evidence" value="ECO:0007669"/>
    <property type="project" value="InterPro"/>
</dbReference>
<evidence type="ECO:0000313" key="8">
    <source>
        <dbReference type="Proteomes" id="UP000004994"/>
    </source>
</evidence>
<dbReference type="GO" id="GO:0000922">
    <property type="term" value="C:spindle pole"/>
    <property type="evidence" value="ECO:0007669"/>
    <property type="project" value="InterPro"/>
</dbReference>
<organism evidence="7">
    <name type="scientific">Solanum lycopersicum</name>
    <name type="common">Tomato</name>
    <name type="synonym">Lycopersicon esculentum</name>
    <dbReference type="NCBI Taxonomy" id="4081"/>
    <lineage>
        <taxon>Eukaryota</taxon>
        <taxon>Viridiplantae</taxon>
        <taxon>Streptophyta</taxon>
        <taxon>Embryophyta</taxon>
        <taxon>Tracheophyta</taxon>
        <taxon>Spermatophyta</taxon>
        <taxon>Magnoliopsida</taxon>
        <taxon>eudicotyledons</taxon>
        <taxon>Gunneridae</taxon>
        <taxon>Pentapetalae</taxon>
        <taxon>asterids</taxon>
        <taxon>lamiids</taxon>
        <taxon>Solanales</taxon>
        <taxon>Solanaceae</taxon>
        <taxon>Solanoideae</taxon>
        <taxon>Solaneae</taxon>
        <taxon>Solanum</taxon>
        <taxon>Solanum subgen. Lycopersicon</taxon>
    </lineage>
</organism>
<evidence type="ECO:0000313" key="7">
    <source>
        <dbReference type="EnsemblPlants" id="Solyc11g071575.1.1"/>
    </source>
</evidence>
<dbReference type="Pfam" id="PF04130">
    <property type="entry name" value="GCP_C_terminal"/>
    <property type="match status" value="1"/>
</dbReference>
<dbReference type="InParanoid" id="A0A3Q7J0Y3"/>
<reference evidence="7" key="2">
    <citation type="submission" date="2019-01" db="UniProtKB">
        <authorList>
            <consortium name="EnsemblPlants"/>
        </authorList>
    </citation>
    <scope>IDENTIFICATION</scope>
    <source>
        <strain evidence="7">cv. Heinz 1706</strain>
    </source>
</reference>
<dbReference type="PANTHER" id="PTHR19302">
    <property type="entry name" value="GAMMA TUBULIN COMPLEX PROTEIN"/>
    <property type="match status" value="1"/>
</dbReference>